<organism evidence="5 6">
    <name type="scientific">Ditylenchus destructor</name>
    <dbReference type="NCBI Taxonomy" id="166010"/>
    <lineage>
        <taxon>Eukaryota</taxon>
        <taxon>Metazoa</taxon>
        <taxon>Ecdysozoa</taxon>
        <taxon>Nematoda</taxon>
        <taxon>Chromadorea</taxon>
        <taxon>Rhabditida</taxon>
        <taxon>Tylenchina</taxon>
        <taxon>Tylenchomorpha</taxon>
        <taxon>Sphaerularioidea</taxon>
        <taxon>Anguinidae</taxon>
        <taxon>Anguininae</taxon>
        <taxon>Ditylenchus</taxon>
    </lineage>
</organism>
<sequence length="190" mass="21358">MIFEDELDLLGFSEEENDNMDEIGDLIGPNGHMARNHPLSALDKVLLAQRFYASGSFYYVIGDTAGPTKKTIGRAVTQVIFNIRSLLTVLIDLGIAAHKRTRSLIECAIGQLKNSWRCLSKLRVKDPAYAAEIIKAVIVLHNRRMDQNPEDLPTQEEEQEDECPPEEMGTTEARAAGKQKQIDLINFFVR</sequence>
<evidence type="ECO:0000313" key="6">
    <source>
        <dbReference type="Proteomes" id="UP001201812"/>
    </source>
</evidence>
<feature type="domain" description="DDE Tnp4" evidence="4">
    <location>
        <begin position="97"/>
        <end position="142"/>
    </location>
</feature>
<keyword evidence="5" id="KW-0540">Nuclease</keyword>
<evidence type="ECO:0000256" key="1">
    <source>
        <dbReference type="ARBA" id="ARBA00001968"/>
    </source>
</evidence>
<keyword evidence="2" id="KW-0479">Metal-binding</keyword>
<dbReference type="Pfam" id="PF13359">
    <property type="entry name" value="DDE_Tnp_4"/>
    <property type="match status" value="1"/>
</dbReference>
<reference evidence="5" key="1">
    <citation type="submission" date="2022-01" db="EMBL/GenBank/DDBJ databases">
        <title>Genome Sequence Resource for Two Populations of Ditylenchus destructor, the Migratory Endoparasitic Phytonematode.</title>
        <authorList>
            <person name="Zhang H."/>
            <person name="Lin R."/>
            <person name="Xie B."/>
        </authorList>
    </citation>
    <scope>NUCLEOTIDE SEQUENCE</scope>
    <source>
        <strain evidence="5">BazhouSP</strain>
    </source>
</reference>
<evidence type="ECO:0000259" key="4">
    <source>
        <dbReference type="Pfam" id="PF13359"/>
    </source>
</evidence>
<accession>A0AAD4NAD8</accession>
<evidence type="ECO:0000256" key="3">
    <source>
        <dbReference type="SAM" id="MobiDB-lite"/>
    </source>
</evidence>
<feature type="compositionally biased region" description="Acidic residues" evidence="3">
    <location>
        <begin position="153"/>
        <end position="165"/>
    </location>
</feature>
<keyword evidence="5" id="KW-0378">Hydrolase</keyword>
<feature type="region of interest" description="Disordered" evidence="3">
    <location>
        <begin position="147"/>
        <end position="177"/>
    </location>
</feature>
<dbReference type="GO" id="GO:0004519">
    <property type="term" value="F:endonuclease activity"/>
    <property type="evidence" value="ECO:0007669"/>
    <property type="project" value="UniProtKB-KW"/>
</dbReference>
<dbReference type="Proteomes" id="UP001201812">
    <property type="component" value="Unassembled WGS sequence"/>
</dbReference>
<keyword evidence="5" id="KW-0255">Endonuclease</keyword>
<proteinExistence type="predicted"/>
<dbReference type="GO" id="GO:0046872">
    <property type="term" value="F:metal ion binding"/>
    <property type="evidence" value="ECO:0007669"/>
    <property type="project" value="UniProtKB-KW"/>
</dbReference>
<comment type="caution">
    <text evidence="5">The sequence shown here is derived from an EMBL/GenBank/DDBJ whole genome shotgun (WGS) entry which is preliminary data.</text>
</comment>
<evidence type="ECO:0000256" key="2">
    <source>
        <dbReference type="ARBA" id="ARBA00022723"/>
    </source>
</evidence>
<dbReference type="EMBL" id="JAKKPZ010000009">
    <property type="protein sequence ID" value="KAI1717278.1"/>
    <property type="molecule type" value="Genomic_DNA"/>
</dbReference>
<dbReference type="AlphaFoldDB" id="A0AAD4NAD8"/>
<name>A0AAD4NAD8_9BILA</name>
<keyword evidence="6" id="KW-1185">Reference proteome</keyword>
<comment type="cofactor">
    <cofactor evidence="1">
        <name>a divalent metal cation</name>
        <dbReference type="ChEBI" id="CHEBI:60240"/>
    </cofactor>
</comment>
<dbReference type="InterPro" id="IPR027806">
    <property type="entry name" value="HARBI1_dom"/>
</dbReference>
<protein>
    <submittedName>
        <fullName evidence="5">DDE superfamily endonuclease domain-containing protein</fullName>
    </submittedName>
</protein>
<gene>
    <name evidence="5" type="ORF">DdX_07017</name>
</gene>
<evidence type="ECO:0000313" key="5">
    <source>
        <dbReference type="EMBL" id="KAI1717278.1"/>
    </source>
</evidence>